<accession>A0A1T4MJH8</accession>
<dbReference type="EMBL" id="FUWX01000008">
    <property type="protein sequence ID" value="SJZ66908.1"/>
    <property type="molecule type" value="Genomic_DNA"/>
</dbReference>
<feature type="transmembrane region" description="Helical" evidence="5">
    <location>
        <begin position="98"/>
        <end position="118"/>
    </location>
</feature>
<dbReference type="AlphaFoldDB" id="A0A1T4MJH8"/>
<feature type="transmembrane region" description="Helical" evidence="5">
    <location>
        <begin position="314"/>
        <end position="334"/>
    </location>
</feature>
<dbReference type="STRING" id="180163.SAMN02745174_01247"/>
<feature type="transmembrane region" description="Helical" evidence="5">
    <location>
        <begin position="156"/>
        <end position="175"/>
    </location>
</feature>
<evidence type="ECO:0000256" key="1">
    <source>
        <dbReference type="ARBA" id="ARBA00004141"/>
    </source>
</evidence>
<dbReference type="Gene3D" id="1.50.10.150">
    <property type="entry name" value="Voltage-dependent anion channel"/>
    <property type="match status" value="1"/>
</dbReference>
<dbReference type="GO" id="GO:0046583">
    <property type="term" value="F:monoatomic cation efflux transmembrane transporter activity"/>
    <property type="evidence" value="ECO:0007669"/>
    <property type="project" value="TreeGrafter"/>
</dbReference>
<keyword evidence="7" id="KW-1185">Reference proteome</keyword>
<keyword evidence="3 5" id="KW-1133">Transmembrane helix</keyword>
<protein>
    <submittedName>
        <fullName evidence="6">Exfoliative toxin A/B</fullName>
    </submittedName>
</protein>
<gene>
    <name evidence="6" type="ORF">SAMN02745174_01247</name>
</gene>
<dbReference type="GO" id="GO:0005886">
    <property type="term" value="C:plasma membrane"/>
    <property type="evidence" value="ECO:0007669"/>
    <property type="project" value="TreeGrafter"/>
</dbReference>
<organism evidence="6 7">
    <name type="scientific">Cetobacterium ceti</name>
    <dbReference type="NCBI Taxonomy" id="180163"/>
    <lineage>
        <taxon>Bacteria</taxon>
        <taxon>Fusobacteriati</taxon>
        <taxon>Fusobacteriota</taxon>
        <taxon>Fusobacteriia</taxon>
        <taxon>Fusobacteriales</taxon>
        <taxon>Fusobacteriaceae</taxon>
        <taxon>Cetobacterium</taxon>
    </lineage>
</organism>
<sequence>MAAYDFVSCFFIESMIEYKKILFYILKGETNNMSSKIKKLPLATSELMLGFGVGGFLLNSYSQVLSKAFGFITLILFLNIFSKLLLDNKGVKKDLNNPLIASIFPSFFMGGMILTTYLQKYIGGGALILWEVLVLSHFLFIYTYTKKFLWSFKLKMIYPSIFITYSGLFMVSITAKYFDMFYIGQLAFWFGLFSFILFLPFVLFRVFKYKDLTEKEIPTLGNLCAPGAMGVIGYLTVFHDINMYMVVFLLTISTFIYFMVLGIIGKLIKVPFNYNFSSFTFPMLICPLGSKVAYEYLSKLSDFSNFGLLIKGQEIIGFIILIYISVRYFISIYLKD</sequence>
<reference evidence="6 7" key="1">
    <citation type="submission" date="2017-02" db="EMBL/GenBank/DDBJ databases">
        <authorList>
            <person name="Peterson S.W."/>
        </authorList>
    </citation>
    <scope>NUCLEOTIDE SEQUENCE [LARGE SCALE GENOMIC DNA]</scope>
    <source>
        <strain evidence="6 7">ATCC 700028</strain>
    </source>
</reference>
<feature type="transmembrane region" description="Helical" evidence="5">
    <location>
        <begin position="243"/>
        <end position="264"/>
    </location>
</feature>
<evidence type="ECO:0000256" key="4">
    <source>
        <dbReference type="ARBA" id="ARBA00023136"/>
    </source>
</evidence>
<dbReference type="InterPro" id="IPR052951">
    <property type="entry name" value="Tellurite_res_ion_channel"/>
</dbReference>
<evidence type="ECO:0000256" key="3">
    <source>
        <dbReference type="ARBA" id="ARBA00022989"/>
    </source>
</evidence>
<dbReference type="InterPro" id="IPR004695">
    <property type="entry name" value="SLAC1/Mae1/Ssu1/TehA"/>
</dbReference>
<feature type="transmembrane region" description="Helical" evidence="5">
    <location>
        <begin position="64"/>
        <end position="86"/>
    </location>
</feature>
<feature type="transmembrane region" description="Helical" evidence="5">
    <location>
        <begin position="187"/>
        <end position="207"/>
    </location>
</feature>
<feature type="transmembrane region" description="Helical" evidence="5">
    <location>
        <begin position="276"/>
        <end position="294"/>
    </location>
</feature>
<comment type="subcellular location">
    <subcellularLocation>
        <location evidence="1">Membrane</location>
        <topology evidence="1">Multi-pass membrane protein</topology>
    </subcellularLocation>
</comment>
<dbReference type="CDD" id="cd09325">
    <property type="entry name" value="TDT_C4-dicarb_trans"/>
    <property type="match status" value="1"/>
</dbReference>
<evidence type="ECO:0000256" key="5">
    <source>
        <dbReference type="SAM" id="Phobius"/>
    </source>
</evidence>
<proteinExistence type="predicted"/>
<feature type="transmembrane region" description="Helical" evidence="5">
    <location>
        <begin position="219"/>
        <end position="237"/>
    </location>
</feature>
<name>A0A1T4MJH8_9FUSO</name>
<dbReference type="PANTHER" id="PTHR37955:SF1">
    <property type="entry name" value="DEP DOMAIN-CONTAINING PROTEIN"/>
    <property type="match status" value="1"/>
</dbReference>
<evidence type="ECO:0000256" key="2">
    <source>
        <dbReference type="ARBA" id="ARBA00022692"/>
    </source>
</evidence>
<dbReference type="Pfam" id="PF03595">
    <property type="entry name" value="SLAC1"/>
    <property type="match status" value="1"/>
</dbReference>
<dbReference type="PANTHER" id="PTHR37955">
    <property type="entry name" value="TELLURITE RESISTANCE PROTEIN TEHA"/>
    <property type="match status" value="1"/>
</dbReference>
<dbReference type="InterPro" id="IPR038665">
    <property type="entry name" value="Voltage-dep_anion_channel_sf"/>
</dbReference>
<keyword evidence="2 5" id="KW-0812">Transmembrane</keyword>
<feature type="transmembrane region" description="Helical" evidence="5">
    <location>
        <begin position="124"/>
        <end position="144"/>
    </location>
</feature>
<evidence type="ECO:0000313" key="7">
    <source>
        <dbReference type="Proteomes" id="UP000191153"/>
    </source>
</evidence>
<keyword evidence="4 5" id="KW-0472">Membrane</keyword>
<evidence type="ECO:0000313" key="6">
    <source>
        <dbReference type="EMBL" id="SJZ66908.1"/>
    </source>
</evidence>
<dbReference type="Proteomes" id="UP000191153">
    <property type="component" value="Unassembled WGS sequence"/>
</dbReference>